<evidence type="ECO:0000256" key="6">
    <source>
        <dbReference type="ARBA" id="ARBA00022989"/>
    </source>
</evidence>
<evidence type="ECO:0000256" key="1">
    <source>
        <dbReference type="ARBA" id="ARBA00004429"/>
    </source>
</evidence>
<dbReference type="PANTHER" id="PTHR43357:SF3">
    <property type="entry name" value="FE(3+)-TRANSPORT SYSTEM PERMEASE PROTEIN FBPB 2"/>
    <property type="match status" value="1"/>
</dbReference>
<dbReference type="GO" id="GO:0055085">
    <property type="term" value="P:transmembrane transport"/>
    <property type="evidence" value="ECO:0007669"/>
    <property type="project" value="InterPro"/>
</dbReference>
<keyword evidence="2 8" id="KW-0813">Transport</keyword>
<organism evidence="10 11">
    <name type="scientific">Faucicola osloensis</name>
    <name type="common">Moraxella osloensis</name>
    <dbReference type="NCBI Taxonomy" id="34062"/>
    <lineage>
        <taxon>Bacteria</taxon>
        <taxon>Pseudomonadati</taxon>
        <taxon>Pseudomonadota</taxon>
        <taxon>Gammaproteobacteria</taxon>
        <taxon>Moraxellales</taxon>
        <taxon>Moraxellaceae</taxon>
        <taxon>Faucicola</taxon>
    </lineage>
</organism>
<evidence type="ECO:0000256" key="8">
    <source>
        <dbReference type="RuleBase" id="RU363032"/>
    </source>
</evidence>
<keyword evidence="5 8" id="KW-0812">Transmembrane</keyword>
<keyword evidence="4" id="KW-0997">Cell inner membrane</keyword>
<dbReference type="PROSITE" id="PS50928">
    <property type="entry name" value="ABC_TM1"/>
    <property type="match status" value="2"/>
</dbReference>
<evidence type="ECO:0000256" key="4">
    <source>
        <dbReference type="ARBA" id="ARBA00022519"/>
    </source>
</evidence>
<feature type="transmembrane region" description="Helical" evidence="8">
    <location>
        <begin position="85"/>
        <end position="109"/>
    </location>
</feature>
<dbReference type="InterPro" id="IPR000515">
    <property type="entry name" value="MetI-like"/>
</dbReference>
<protein>
    <submittedName>
        <fullName evidence="10">ABC transporter permease</fullName>
    </submittedName>
</protein>
<evidence type="ECO:0000259" key="9">
    <source>
        <dbReference type="PROSITE" id="PS50928"/>
    </source>
</evidence>
<accession>A0A2D2LTE5</accession>
<evidence type="ECO:0000256" key="2">
    <source>
        <dbReference type="ARBA" id="ARBA00022448"/>
    </source>
</evidence>
<comment type="subcellular location">
    <subcellularLocation>
        <location evidence="1">Cell inner membrane</location>
        <topology evidence="1">Multi-pass membrane protein</topology>
    </subcellularLocation>
    <subcellularLocation>
        <location evidence="8">Cell membrane</location>
        <topology evidence="8">Multi-pass membrane protein</topology>
    </subcellularLocation>
</comment>
<feature type="transmembrane region" description="Helical" evidence="8">
    <location>
        <begin position="357"/>
        <end position="381"/>
    </location>
</feature>
<feature type="transmembrane region" description="Helical" evidence="8">
    <location>
        <begin position="55"/>
        <end position="78"/>
    </location>
</feature>
<comment type="similarity">
    <text evidence="8">Belongs to the binding-protein-dependent transport system permease family.</text>
</comment>
<dbReference type="Pfam" id="PF00528">
    <property type="entry name" value="BPD_transp_1"/>
    <property type="match status" value="1"/>
</dbReference>
<dbReference type="AlphaFoldDB" id="A0A2D2LTE5"/>
<feature type="domain" description="ABC transmembrane type-1" evidence="9">
    <location>
        <begin position="322"/>
        <end position="526"/>
    </location>
</feature>
<dbReference type="Proteomes" id="UP000229340">
    <property type="component" value="Chromosome"/>
</dbReference>
<feature type="transmembrane region" description="Helical" evidence="8">
    <location>
        <begin position="279"/>
        <end position="306"/>
    </location>
</feature>
<feature type="transmembrane region" description="Helical" evidence="8">
    <location>
        <begin position="454"/>
        <end position="472"/>
    </location>
</feature>
<feature type="transmembrane region" description="Helical" evidence="8">
    <location>
        <begin position="401"/>
        <end position="423"/>
    </location>
</feature>
<evidence type="ECO:0000256" key="7">
    <source>
        <dbReference type="ARBA" id="ARBA00023136"/>
    </source>
</evidence>
<evidence type="ECO:0000256" key="3">
    <source>
        <dbReference type="ARBA" id="ARBA00022475"/>
    </source>
</evidence>
<name>A0A2D2LTE5_FAUOS</name>
<feature type="transmembrane region" description="Helical" evidence="8">
    <location>
        <begin position="135"/>
        <end position="154"/>
    </location>
</feature>
<proteinExistence type="inferred from homology"/>
<dbReference type="RefSeq" id="WP_100269621.1">
    <property type="nucleotide sequence ID" value="NZ_CP024443.1"/>
</dbReference>
<dbReference type="Gene3D" id="1.10.3720.10">
    <property type="entry name" value="MetI-like"/>
    <property type="match status" value="2"/>
</dbReference>
<dbReference type="PANTHER" id="PTHR43357">
    <property type="entry name" value="INNER MEMBRANE ABC TRANSPORTER PERMEASE PROTEIN YDCV"/>
    <property type="match status" value="1"/>
</dbReference>
<feature type="transmembrane region" description="Helical" evidence="8">
    <location>
        <begin position="508"/>
        <end position="527"/>
    </location>
</feature>
<evidence type="ECO:0000256" key="5">
    <source>
        <dbReference type="ARBA" id="ARBA00022692"/>
    </source>
</evidence>
<reference evidence="11" key="1">
    <citation type="submission" date="2017-11" db="EMBL/GenBank/DDBJ databases">
        <title>Complete genome sequence of Moraxella osloensis NP7 isolated from human skin.</title>
        <authorList>
            <person name="Lee K."/>
            <person name="Lim J.Y."/>
            <person name="Hwang I."/>
        </authorList>
    </citation>
    <scope>NUCLEOTIDE SEQUENCE [LARGE SCALE GENOMIC DNA]</scope>
    <source>
        <strain evidence="11">NP7</strain>
    </source>
</reference>
<feature type="domain" description="ABC transmembrane type-1" evidence="9">
    <location>
        <begin position="50"/>
        <end position="253"/>
    </location>
</feature>
<dbReference type="SUPFAM" id="SSF161098">
    <property type="entry name" value="MetI-like"/>
    <property type="match status" value="2"/>
</dbReference>
<evidence type="ECO:0000313" key="10">
    <source>
        <dbReference type="EMBL" id="ATR78291.1"/>
    </source>
</evidence>
<dbReference type="CDD" id="cd06261">
    <property type="entry name" value="TM_PBP2"/>
    <property type="match status" value="2"/>
</dbReference>
<dbReference type="InterPro" id="IPR035906">
    <property type="entry name" value="MetI-like_sf"/>
</dbReference>
<gene>
    <name evidence="10" type="ORF">NP7_02855</name>
</gene>
<sequence length="533" mass="58482">MNKGIGLARFWLVLCSTLVLLPLLVVLTSFGEIDQEIWQFLLDYQLGLLLKNTLILLITTSVGILLLGVTTAWLTAMYQFPGRKLFFWAMMLPLTVPAYVLAFVQLGMFDYTGAISTYLREQQGFAQGLPDIRNIWGLSIVLILAFYPYVYLLARNAFTSMGQQALEMGASLGLTPRESLLKIALPMARPWLMGGLLLAMMEVLADFGAVSVFGVETFTTAIYQAWFGFFSIDTAKQLASLLVLFVFVMIVLEQLSRGRRQFATKKSTAIQPKPLPSGLGWLTTVYCGVILLVSFVLPVIQLIVWVVAHWQQGDVSALLQPMGNSLVIGLVGAVLVMVVALLLVIAKRSDKSLFATILMRITTLGYAIPGSVLAIGIFIPIAAMDNLLLQFLPVSDGTTAVIKGTLIVMLLAYIIRFLALAVSSIEAGFERVRPSLVESAVILNVRGVALIRRLYIPLVKSSLGVAVLMVFVDLMKEMPITLMTRPSDWDTLAVRIYAFTMEGQFQQAALPALVIILAGLLPVILFSKESNVT</sequence>
<keyword evidence="3" id="KW-1003">Cell membrane</keyword>
<keyword evidence="6 8" id="KW-1133">Transmembrane helix</keyword>
<dbReference type="EMBL" id="CP024443">
    <property type="protein sequence ID" value="ATR78291.1"/>
    <property type="molecule type" value="Genomic_DNA"/>
</dbReference>
<feature type="transmembrane region" description="Helical" evidence="8">
    <location>
        <begin position="191"/>
        <end position="215"/>
    </location>
</feature>
<feature type="transmembrane region" description="Helical" evidence="8">
    <location>
        <begin position="235"/>
        <end position="252"/>
    </location>
</feature>
<keyword evidence="7 8" id="KW-0472">Membrane</keyword>
<dbReference type="GO" id="GO:0005886">
    <property type="term" value="C:plasma membrane"/>
    <property type="evidence" value="ECO:0007669"/>
    <property type="project" value="UniProtKB-SubCell"/>
</dbReference>
<dbReference type="FunFam" id="1.10.3720.10:FF:000088">
    <property type="entry name" value="Iron(III) ABC transporter, permease protein"/>
    <property type="match status" value="1"/>
</dbReference>
<evidence type="ECO:0000313" key="11">
    <source>
        <dbReference type="Proteomes" id="UP000229340"/>
    </source>
</evidence>
<feature type="transmembrane region" description="Helical" evidence="8">
    <location>
        <begin position="326"/>
        <end position="345"/>
    </location>
</feature>